<keyword evidence="1" id="KW-0812">Transmembrane</keyword>
<evidence type="ECO:0000313" key="2">
    <source>
        <dbReference type="EMBL" id="KAK4224279.1"/>
    </source>
</evidence>
<proteinExistence type="predicted"/>
<evidence type="ECO:0000313" key="3">
    <source>
        <dbReference type="Proteomes" id="UP001301958"/>
    </source>
</evidence>
<reference evidence="2" key="1">
    <citation type="journal article" date="2023" name="Mol. Phylogenet. Evol.">
        <title>Genome-scale phylogeny and comparative genomics of the fungal order Sordariales.</title>
        <authorList>
            <person name="Hensen N."/>
            <person name="Bonometti L."/>
            <person name="Westerberg I."/>
            <person name="Brannstrom I.O."/>
            <person name="Guillou S."/>
            <person name="Cros-Aarteil S."/>
            <person name="Calhoun S."/>
            <person name="Haridas S."/>
            <person name="Kuo A."/>
            <person name="Mondo S."/>
            <person name="Pangilinan J."/>
            <person name="Riley R."/>
            <person name="LaButti K."/>
            <person name="Andreopoulos B."/>
            <person name="Lipzen A."/>
            <person name="Chen C."/>
            <person name="Yan M."/>
            <person name="Daum C."/>
            <person name="Ng V."/>
            <person name="Clum A."/>
            <person name="Steindorff A."/>
            <person name="Ohm R.A."/>
            <person name="Martin F."/>
            <person name="Silar P."/>
            <person name="Natvig D.O."/>
            <person name="Lalanne C."/>
            <person name="Gautier V."/>
            <person name="Ament-Velasquez S.L."/>
            <person name="Kruys A."/>
            <person name="Hutchinson M.I."/>
            <person name="Powell A.J."/>
            <person name="Barry K."/>
            <person name="Miller A.N."/>
            <person name="Grigoriev I.V."/>
            <person name="Debuchy R."/>
            <person name="Gladieux P."/>
            <person name="Hiltunen Thoren M."/>
            <person name="Johannesson H."/>
        </authorList>
    </citation>
    <scope>NUCLEOTIDE SEQUENCE</scope>
    <source>
        <strain evidence="2">CBS 990.96</strain>
    </source>
</reference>
<reference evidence="2" key="2">
    <citation type="submission" date="2023-05" db="EMBL/GenBank/DDBJ databases">
        <authorList>
            <consortium name="Lawrence Berkeley National Laboratory"/>
            <person name="Steindorff A."/>
            <person name="Hensen N."/>
            <person name="Bonometti L."/>
            <person name="Westerberg I."/>
            <person name="Brannstrom I.O."/>
            <person name="Guillou S."/>
            <person name="Cros-Aarteil S."/>
            <person name="Calhoun S."/>
            <person name="Haridas S."/>
            <person name="Kuo A."/>
            <person name="Mondo S."/>
            <person name="Pangilinan J."/>
            <person name="Riley R."/>
            <person name="Labutti K."/>
            <person name="Andreopoulos B."/>
            <person name="Lipzen A."/>
            <person name="Chen C."/>
            <person name="Yanf M."/>
            <person name="Daum C."/>
            <person name="Ng V."/>
            <person name="Clum A."/>
            <person name="Ohm R."/>
            <person name="Martin F."/>
            <person name="Silar P."/>
            <person name="Natvig D."/>
            <person name="Lalanne C."/>
            <person name="Gautier V."/>
            <person name="Ament-Velasquez S.L."/>
            <person name="Kruys A."/>
            <person name="Hutchinson M.I."/>
            <person name="Powell A.J."/>
            <person name="Barry K."/>
            <person name="Miller A.N."/>
            <person name="Grigoriev I.V."/>
            <person name="Debuchy R."/>
            <person name="Gladieux P."/>
            <person name="Thoren M.H."/>
            <person name="Johannesson H."/>
        </authorList>
    </citation>
    <scope>NUCLEOTIDE SEQUENCE</scope>
    <source>
        <strain evidence="2">CBS 990.96</strain>
    </source>
</reference>
<keyword evidence="1" id="KW-1133">Transmembrane helix</keyword>
<keyword evidence="1" id="KW-0472">Membrane</keyword>
<feature type="transmembrane region" description="Helical" evidence="1">
    <location>
        <begin position="169"/>
        <end position="188"/>
    </location>
</feature>
<protein>
    <submittedName>
        <fullName evidence="2">Uncharacterized protein</fullName>
    </submittedName>
</protein>
<evidence type="ECO:0000256" key="1">
    <source>
        <dbReference type="SAM" id="Phobius"/>
    </source>
</evidence>
<sequence length="470" mass="52381">MLDNAINKLASILNENPWMAEIAGILPLSALIDFVDVPLKLHVHQLVSGVPLWSWPITPLGSRLLLSKDAPRDVPCLDRFGRSTSLEALDGRYGDQYFVSSPETLRLALGAQNAGVLSNNHENMGGSDLRVQNLQVVFVSRAQPKGRDMSKARWYHQTLGHPSMHSPSFLATAAIGWIALIGCTIGTLLLSLHIAATFLLLMPVTGIFVHLIHGGRPRRLLVNSMSDYDRMVVVSEHSNSADWTVFYGESTLVNSFLNRPLEPTKRVQEASSFQLKVLMFILRLLILAQWAAAIAAAATKDWNSFFICFWVVFCNTTHGFIIPPKGRTGDWVGRCAKMQLHCYKTRVSSRRALLSTLVALNPDTFAEKVGFKGEERATMFAEGMKWVDPILKPSGSRTMWEDGMREALNEVAAGDPEDVPLGSLQKDRAFSAHWNEKYGREFWKSFVSEGIYMATQIKLADDFQTRKTAC</sequence>
<feature type="transmembrane region" description="Helical" evidence="1">
    <location>
        <begin position="304"/>
        <end position="322"/>
    </location>
</feature>
<feature type="transmembrane region" description="Helical" evidence="1">
    <location>
        <begin position="275"/>
        <end position="298"/>
    </location>
</feature>
<organism evidence="2 3">
    <name type="scientific">Podospora fimiseda</name>
    <dbReference type="NCBI Taxonomy" id="252190"/>
    <lineage>
        <taxon>Eukaryota</taxon>
        <taxon>Fungi</taxon>
        <taxon>Dikarya</taxon>
        <taxon>Ascomycota</taxon>
        <taxon>Pezizomycotina</taxon>
        <taxon>Sordariomycetes</taxon>
        <taxon>Sordariomycetidae</taxon>
        <taxon>Sordariales</taxon>
        <taxon>Podosporaceae</taxon>
        <taxon>Podospora</taxon>
    </lineage>
</organism>
<comment type="caution">
    <text evidence="2">The sequence shown here is derived from an EMBL/GenBank/DDBJ whole genome shotgun (WGS) entry which is preliminary data.</text>
</comment>
<dbReference type="Proteomes" id="UP001301958">
    <property type="component" value="Unassembled WGS sequence"/>
</dbReference>
<gene>
    <name evidence="2" type="ORF">QBC38DRAFT_24757</name>
</gene>
<name>A0AAN7BJ92_9PEZI</name>
<keyword evidence="3" id="KW-1185">Reference proteome</keyword>
<accession>A0AAN7BJ92</accession>
<dbReference type="EMBL" id="MU865398">
    <property type="protein sequence ID" value="KAK4224279.1"/>
    <property type="molecule type" value="Genomic_DNA"/>
</dbReference>
<dbReference type="AlphaFoldDB" id="A0AAN7BJ92"/>
<feature type="transmembrane region" description="Helical" evidence="1">
    <location>
        <begin position="194"/>
        <end position="212"/>
    </location>
</feature>